<reference evidence="1 2" key="1">
    <citation type="submission" date="2015-09" db="EMBL/GenBank/DDBJ databases">
        <title>Genome sequence of Oxobacter pfennigii DSM 3222.</title>
        <authorList>
            <person name="Poehlein A."/>
            <person name="Bengelsdorf F.R."/>
            <person name="Schiel-Bengelsdorf B."/>
            <person name="Duerre P."/>
            <person name="Daniel R."/>
        </authorList>
    </citation>
    <scope>NUCLEOTIDE SEQUENCE [LARGE SCALE GENOMIC DNA]</scope>
    <source>
        <strain evidence="1 2">DSM 3222</strain>
    </source>
</reference>
<dbReference type="RefSeq" id="WP_054876038.1">
    <property type="nucleotide sequence ID" value="NZ_LKET01000039.1"/>
</dbReference>
<proteinExistence type="predicted"/>
<evidence type="ECO:0000313" key="1">
    <source>
        <dbReference type="EMBL" id="KPU43605.1"/>
    </source>
</evidence>
<evidence type="ECO:0000313" key="2">
    <source>
        <dbReference type="Proteomes" id="UP000050326"/>
    </source>
</evidence>
<dbReference type="InterPro" id="IPR024747">
    <property type="entry name" value="Pyridox_Oxase-rel"/>
</dbReference>
<dbReference type="EMBL" id="LKET01000039">
    <property type="protein sequence ID" value="KPU43605.1"/>
    <property type="molecule type" value="Genomic_DNA"/>
</dbReference>
<dbReference type="Proteomes" id="UP000050326">
    <property type="component" value="Unassembled WGS sequence"/>
</dbReference>
<comment type="caution">
    <text evidence="1">The sequence shown here is derived from an EMBL/GenBank/DDBJ whole genome shotgun (WGS) entry which is preliminary data.</text>
</comment>
<dbReference type="InterPro" id="IPR012349">
    <property type="entry name" value="Split_barrel_FMN-bd"/>
</dbReference>
<organism evidence="1 2">
    <name type="scientific">Oxobacter pfennigii</name>
    <dbReference type="NCBI Taxonomy" id="36849"/>
    <lineage>
        <taxon>Bacteria</taxon>
        <taxon>Bacillati</taxon>
        <taxon>Bacillota</taxon>
        <taxon>Clostridia</taxon>
        <taxon>Eubacteriales</taxon>
        <taxon>Clostridiaceae</taxon>
        <taxon>Oxobacter</taxon>
    </lineage>
</organism>
<sequence length="159" mass="18179">MKGMMRRKDREMQRDEALEFLRECHVGRLGTASPEGVPYVTPVNYVFFDEDIYFHCALSGHKLENIKENENVCFEVDELISIVEDENPCEISTKYKSVVAFGKASIVEDDEVRLEALKKLVDKYVSENNVSSKLTIDKMTKTRVVKIKPEIITGKASIK</sequence>
<dbReference type="AlphaFoldDB" id="A0A0P8W6H0"/>
<dbReference type="PANTHER" id="PTHR34071">
    <property type="entry name" value="5-NITROIMIDAZOLE ANTIBIOTICS RESISTANCE PROTEIN, NIMA-FAMILY-RELATED PROTEIN-RELATED"/>
    <property type="match status" value="1"/>
</dbReference>
<dbReference type="PANTHER" id="PTHR34071:SF2">
    <property type="entry name" value="FLAVIN-NUCLEOTIDE-BINDING PROTEIN"/>
    <property type="match status" value="1"/>
</dbReference>
<dbReference type="OrthoDB" id="9794935at2"/>
<dbReference type="Gene3D" id="2.30.110.10">
    <property type="entry name" value="Electron Transport, Fmn-binding Protein, Chain A"/>
    <property type="match status" value="1"/>
</dbReference>
<name>A0A0P8W6H0_9CLOT</name>
<keyword evidence="2" id="KW-1185">Reference proteome</keyword>
<accession>A0A0P8W6H0</accession>
<dbReference type="STRING" id="36849.OXPF_30460"/>
<dbReference type="SUPFAM" id="SSF50475">
    <property type="entry name" value="FMN-binding split barrel"/>
    <property type="match status" value="1"/>
</dbReference>
<gene>
    <name evidence="1" type="ORF">OXPF_30460</name>
</gene>
<protein>
    <submittedName>
        <fullName evidence="1">Pyridoxamine 5'-phosphate oxidase</fullName>
    </submittedName>
</protein>
<dbReference type="Pfam" id="PF12900">
    <property type="entry name" value="Pyridox_ox_2"/>
    <property type="match status" value="1"/>
</dbReference>